<dbReference type="EMBL" id="CP001619">
    <property type="protein sequence ID" value="ACT91525.1"/>
    <property type="molecule type" value="Genomic_DNA"/>
</dbReference>
<sequence length="389" mass="43770">MRVLIVHNQLWAHYKSKLFSEIDRAMKQADPLDELLVAQIALYEASRKVMQNDNTVIYDYPYKVLFERALDQVTLAERRTALFRIFNEYRPDVLNITGYFDWAQVLLMFYARWKGVKVVISSESSSADHNRSAWKEWVKKVIVKRAHAFFCFGKTSAEYLESLGVKRDAIKVRNAAVIDEQLIRQRYDEAKASQGGVATGNAAPKKFVYVGRLAPEKNLQTLIRAFTRAVDHTGAHWQLLFVGDGPDRAELQKLVEESGVAGKVVFAGGFPWYQVPGWLAQSDVLVLPSQSEPWGLVVNEAMVCGMPVIVSETCGCAGDLVRNGVNGFTFNHSQQQELEKHLVYFIQNPGRIGEMGRESLKLVAPFASGPVAGQMARTYRELAGGHRRV</sequence>
<reference evidence="2 3" key="1">
    <citation type="journal article" date="2009" name="Stand. Genomic Sci.">
        <title>Complete genome sequence of Dyadobacter fermentans type strain (NS114).</title>
        <authorList>
            <person name="Lang E."/>
            <person name="Lapidus A."/>
            <person name="Chertkov O."/>
            <person name="Brettin T."/>
            <person name="Detter J.C."/>
            <person name="Han C."/>
            <person name="Copeland A."/>
            <person name="Glavina Del Rio T."/>
            <person name="Nolan M."/>
            <person name="Chen F."/>
            <person name="Lucas S."/>
            <person name="Tice H."/>
            <person name="Cheng J.F."/>
            <person name="Land M."/>
            <person name="Hauser L."/>
            <person name="Chang Y.J."/>
            <person name="Jeffries C.D."/>
            <person name="Kopitz M."/>
            <person name="Bruce D."/>
            <person name="Goodwin L."/>
            <person name="Pitluck S."/>
            <person name="Ovchinnikova G."/>
            <person name="Pati A."/>
            <person name="Ivanova N."/>
            <person name="Mavrommatis K."/>
            <person name="Chen A."/>
            <person name="Palaniappan K."/>
            <person name="Chain P."/>
            <person name="Bristow J."/>
            <person name="Eisen J.A."/>
            <person name="Markowitz V."/>
            <person name="Hugenholtz P."/>
            <person name="Goker M."/>
            <person name="Rohde M."/>
            <person name="Kyrpides N.C."/>
            <person name="Klenk H.P."/>
        </authorList>
    </citation>
    <scope>NUCLEOTIDE SEQUENCE [LARGE SCALE GENOMIC DNA]</scope>
    <source>
        <strain evidence="3">ATCC 700827 / DSM 18053 / CIP 107007 / KCTC 52180 / NS114</strain>
    </source>
</reference>
<dbReference type="AlphaFoldDB" id="C6VX52"/>
<dbReference type="CAZy" id="GT4">
    <property type="family name" value="Glycosyltransferase Family 4"/>
</dbReference>
<dbReference type="GO" id="GO:0016757">
    <property type="term" value="F:glycosyltransferase activity"/>
    <property type="evidence" value="ECO:0007669"/>
    <property type="project" value="InterPro"/>
</dbReference>
<keyword evidence="3" id="KW-1185">Reference proteome</keyword>
<protein>
    <submittedName>
        <fullName evidence="2">Glycosyl transferase group 1</fullName>
    </submittedName>
</protein>
<dbReference type="Gene3D" id="3.40.50.2000">
    <property type="entry name" value="Glycogen Phosphorylase B"/>
    <property type="match status" value="2"/>
</dbReference>
<keyword evidence="2" id="KW-0808">Transferase</keyword>
<proteinExistence type="predicted"/>
<dbReference type="eggNOG" id="COG0438">
    <property type="taxonomic scope" value="Bacteria"/>
</dbReference>
<evidence type="ECO:0000313" key="3">
    <source>
        <dbReference type="Proteomes" id="UP000002011"/>
    </source>
</evidence>
<dbReference type="STRING" id="471854.Dfer_0254"/>
<dbReference type="PANTHER" id="PTHR45947:SF3">
    <property type="entry name" value="SULFOQUINOVOSYL TRANSFERASE SQD2"/>
    <property type="match status" value="1"/>
</dbReference>
<feature type="domain" description="Glycosyl transferase family 1" evidence="1">
    <location>
        <begin position="204"/>
        <end position="350"/>
    </location>
</feature>
<evidence type="ECO:0000259" key="1">
    <source>
        <dbReference type="Pfam" id="PF00534"/>
    </source>
</evidence>
<dbReference type="Proteomes" id="UP000002011">
    <property type="component" value="Chromosome"/>
</dbReference>
<evidence type="ECO:0000313" key="2">
    <source>
        <dbReference type="EMBL" id="ACT91525.1"/>
    </source>
</evidence>
<organism evidence="2 3">
    <name type="scientific">Dyadobacter fermentans (strain ATCC 700827 / DSM 18053 / CIP 107007 / KCTC 52180 / NS114)</name>
    <dbReference type="NCBI Taxonomy" id="471854"/>
    <lineage>
        <taxon>Bacteria</taxon>
        <taxon>Pseudomonadati</taxon>
        <taxon>Bacteroidota</taxon>
        <taxon>Cytophagia</taxon>
        <taxon>Cytophagales</taxon>
        <taxon>Spirosomataceae</taxon>
        <taxon>Dyadobacter</taxon>
    </lineage>
</organism>
<dbReference type="RefSeq" id="WP_012779873.1">
    <property type="nucleotide sequence ID" value="NC_013037.1"/>
</dbReference>
<dbReference type="PANTHER" id="PTHR45947">
    <property type="entry name" value="SULFOQUINOVOSYL TRANSFERASE SQD2"/>
    <property type="match status" value="1"/>
</dbReference>
<dbReference type="SUPFAM" id="SSF53756">
    <property type="entry name" value="UDP-Glycosyltransferase/glycogen phosphorylase"/>
    <property type="match status" value="1"/>
</dbReference>
<dbReference type="InterPro" id="IPR001296">
    <property type="entry name" value="Glyco_trans_1"/>
</dbReference>
<accession>C6VX52</accession>
<name>C6VX52_DYAFD</name>
<dbReference type="InterPro" id="IPR050194">
    <property type="entry name" value="Glycosyltransferase_grp1"/>
</dbReference>
<dbReference type="KEGG" id="dfe:Dfer_0254"/>
<dbReference type="HOGENOM" id="CLU_009583_5_2_10"/>
<gene>
    <name evidence="2" type="ordered locus">Dfer_0254</name>
</gene>
<dbReference type="Pfam" id="PF00534">
    <property type="entry name" value="Glycos_transf_1"/>
    <property type="match status" value="1"/>
</dbReference>